<protein>
    <submittedName>
        <fullName evidence="1">Uncharacterized protein</fullName>
    </submittedName>
</protein>
<organism evidence="1 2">
    <name type="scientific">Tetradesmus obliquus</name>
    <name type="common">Green alga</name>
    <name type="synonym">Acutodesmus obliquus</name>
    <dbReference type="NCBI Taxonomy" id="3088"/>
    <lineage>
        <taxon>Eukaryota</taxon>
        <taxon>Viridiplantae</taxon>
        <taxon>Chlorophyta</taxon>
        <taxon>core chlorophytes</taxon>
        <taxon>Chlorophyceae</taxon>
        <taxon>CS clade</taxon>
        <taxon>Sphaeropleales</taxon>
        <taxon>Scenedesmaceae</taxon>
        <taxon>Tetradesmus</taxon>
    </lineage>
</organism>
<dbReference type="EMBL" id="CP126208">
    <property type="protein sequence ID" value="WIA08089.1"/>
    <property type="molecule type" value="Genomic_DNA"/>
</dbReference>
<gene>
    <name evidence="1" type="ORF">OEZ85_007552</name>
</gene>
<reference evidence="1 2" key="1">
    <citation type="submission" date="2023-05" db="EMBL/GenBank/DDBJ databases">
        <title>A 100% complete, gapless, phased diploid assembly of the Scenedesmus obliquus UTEX 3031 genome.</title>
        <authorList>
            <person name="Biondi T.C."/>
            <person name="Hanschen E.R."/>
            <person name="Kwon T."/>
            <person name="Eng W."/>
            <person name="Kruse C.P.S."/>
            <person name="Koehler S.I."/>
            <person name="Kunde Y."/>
            <person name="Gleasner C.D."/>
            <person name="You Mak K.T."/>
            <person name="Polle J."/>
            <person name="Hovde B.T."/>
            <person name="Starkenburg S.R."/>
        </authorList>
    </citation>
    <scope>NUCLEOTIDE SEQUENCE [LARGE SCALE GENOMIC DNA]</scope>
    <source>
        <strain evidence="1 2">DOE0152z</strain>
    </source>
</reference>
<evidence type="ECO:0000313" key="1">
    <source>
        <dbReference type="EMBL" id="WIA08089.1"/>
    </source>
</evidence>
<proteinExistence type="predicted"/>
<dbReference type="Proteomes" id="UP001244341">
    <property type="component" value="Chromosome 1b"/>
</dbReference>
<sequence length="149" mass="15597">MASKPHWEAQQFDFPSAVLAHILSYARSGDYLSKVAWLAGIPLDAFMLDNTGQVTDLDASLQGVQLLLCNPKQGTINVMGLGSATVPASGLKPASPVRPGSSQPHLCVRAQASLTWSLIKMLEGSKEAAGKLMEGIAAEAQQPAAVGLD</sequence>
<evidence type="ECO:0000313" key="2">
    <source>
        <dbReference type="Proteomes" id="UP001244341"/>
    </source>
</evidence>
<name>A0ABY8TGR5_TETOB</name>
<keyword evidence="2" id="KW-1185">Reference proteome</keyword>
<accession>A0ABY8TGR5</accession>